<dbReference type="Proteomes" id="UP000316621">
    <property type="component" value="Chromosome 7"/>
</dbReference>
<evidence type="ECO:0000313" key="2">
    <source>
        <dbReference type="Proteomes" id="UP000316621"/>
    </source>
</evidence>
<organism evidence="1 2">
    <name type="scientific">Papaver somniferum</name>
    <name type="common">Opium poppy</name>
    <dbReference type="NCBI Taxonomy" id="3469"/>
    <lineage>
        <taxon>Eukaryota</taxon>
        <taxon>Viridiplantae</taxon>
        <taxon>Streptophyta</taxon>
        <taxon>Embryophyta</taxon>
        <taxon>Tracheophyta</taxon>
        <taxon>Spermatophyta</taxon>
        <taxon>Magnoliopsida</taxon>
        <taxon>Ranunculales</taxon>
        <taxon>Papaveraceae</taxon>
        <taxon>Papaveroideae</taxon>
        <taxon>Papaver</taxon>
    </lineage>
</organism>
<reference evidence="1 2" key="1">
    <citation type="journal article" date="2018" name="Science">
        <title>The opium poppy genome and morphinan production.</title>
        <authorList>
            <person name="Guo L."/>
            <person name="Winzer T."/>
            <person name="Yang X."/>
            <person name="Li Y."/>
            <person name="Ning Z."/>
            <person name="He Z."/>
            <person name="Teodor R."/>
            <person name="Lu Y."/>
            <person name="Bowser T.A."/>
            <person name="Graham I.A."/>
            <person name="Ye K."/>
        </authorList>
    </citation>
    <scope>NUCLEOTIDE SEQUENCE [LARGE SCALE GENOMIC DNA]</scope>
    <source>
        <strain evidence="2">cv. HN1</strain>
        <tissue evidence="1">Leaves</tissue>
    </source>
</reference>
<evidence type="ECO:0000313" key="1">
    <source>
        <dbReference type="EMBL" id="RZC70309.1"/>
    </source>
</evidence>
<name>A0A4Y7KEB4_PAPSO</name>
<proteinExistence type="predicted"/>
<accession>A0A4Y7KEB4</accession>
<gene>
    <name evidence="1" type="ORF">C5167_033465</name>
</gene>
<dbReference type="Gramene" id="RZC70309">
    <property type="protein sequence ID" value="RZC70309"/>
    <property type="gene ID" value="C5167_033465"/>
</dbReference>
<protein>
    <submittedName>
        <fullName evidence="1">Uncharacterized protein</fullName>
    </submittedName>
</protein>
<sequence length="110" mass="12374">MPLHFYTFSSLFGFIRTATPIIVALIIYYSASFDQVVSCFVLQLALQNRRTCSIDAINNQAVYGSLTNNFEVHGASPTRPHMENKKRIAPIDLAVYKRQVLILIPLLSKA</sequence>
<keyword evidence="2" id="KW-1185">Reference proteome</keyword>
<dbReference type="AlphaFoldDB" id="A0A4Y7KEB4"/>
<dbReference type="EMBL" id="CM010721">
    <property type="protein sequence ID" value="RZC70309.1"/>
    <property type="molecule type" value="Genomic_DNA"/>
</dbReference>